<dbReference type="GO" id="GO:0008115">
    <property type="term" value="F:sarcosine oxidase activity"/>
    <property type="evidence" value="ECO:0007669"/>
    <property type="project" value="TreeGrafter"/>
</dbReference>
<dbReference type="InterPro" id="IPR045170">
    <property type="entry name" value="MTOX"/>
</dbReference>
<dbReference type="PANTHER" id="PTHR10961">
    <property type="entry name" value="PEROXISOMAL SARCOSINE OXIDASE"/>
    <property type="match status" value="1"/>
</dbReference>
<comment type="caution">
    <text evidence="6">The sequence shown here is derived from an EMBL/GenBank/DDBJ whole genome shotgun (WGS) entry which is preliminary data.</text>
</comment>
<dbReference type="GO" id="GO:0050660">
    <property type="term" value="F:flavin adenine dinucleotide binding"/>
    <property type="evidence" value="ECO:0007669"/>
    <property type="project" value="InterPro"/>
</dbReference>
<feature type="domain" description="FAD dependent oxidoreductase" evidence="5">
    <location>
        <begin position="3"/>
        <end position="336"/>
    </location>
</feature>
<keyword evidence="3" id="KW-0274">FAD</keyword>
<name>A0A918GKF5_9PSEU</name>
<keyword evidence="7" id="KW-1185">Reference proteome</keyword>
<protein>
    <recommendedName>
        <fullName evidence="5">FAD dependent oxidoreductase domain-containing protein</fullName>
    </recommendedName>
</protein>
<dbReference type="RefSeq" id="WP_189212267.1">
    <property type="nucleotide sequence ID" value="NZ_BMRB01000003.1"/>
</dbReference>
<dbReference type="AlphaFoldDB" id="A0A918GKF5"/>
<comment type="cofactor">
    <cofactor evidence="1">
        <name>FAD</name>
        <dbReference type="ChEBI" id="CHEBI:57692"/>
    </cofactor>
</comment>
<sequence length="363" mass="38895">MRIVMVGGGVIALLTAMDCVSAGHDVILLDQGDIPFTGATSFDRNRVIRAQHTDDPDARVAAVRAHYRWIELESLLSTRIYERIGSLTMNATDRIPGARVVGPDELAAYPTVAFPDGATALHESHAGILLADRVLAACAGWLRWHPRAELRPHRRVVAVDADRATVRFADGGELAGDAVLVAIGPWSRDLLDPAIAGELVLRRQSMIYCDVPDPAAWAGVPTIRSLGPTEGAWLVPPIAGAALKLSADSACRVVDEVGDNTTPPHWRDHLIEVFADIVPGVRRDHVIDARDCYYLSRESTKGAMVAALGDRVLSHAACGGTSFKFAPLIARSLAQRLTGADPEPTGIASLDRVVRPSLTRGVS</sequence>
<evidence type="ECO:0000256" key="3">
    <source>
        <dbReference type="ARBA" id="ARBA00022827"/>
    </source>
</evidence>
<dbReference type="InterPro" id="IPR036188">
    <property type="entry name" value="FAD/NAD-bd_sf"/>
</dbReference>
<dbReference type="EMBL" id="BMRB01000003">
    <property type="protein sequence ID" value="GGS42942.1"/>
    <property type="molecule type" value="Genomic_DNA"/>
</dbReference>
<organism evidence="6 7">
    <name type="scientific">Actinokineospora fastidiosa</name>
    <dbReference type="NCBI Taxonomy" id="1816"/>
    <lineage>
        <taxon>Bacteria</taxon>
        <taxon>Bacillati</taxon>
        <taxon>Actinomycetota</taxon>
        <taxon>Actinomycetes</taxon>
        <taxon>Pseudonocardiales</taxon>
        <taxon>Pseudonocardiaceae</taxon>
        <taxon>Actinokineospora</taxon>
    </lineage>
</organism>
<dbReference type="Gene3D" id="3.30.9.10">
    <property type="entry name" value="D-Amino Acid Oxidase, subunit A, domain 2"/>
    <property type="match status" value="1"/>
</dbReference>
<accession>A0A918GKF5</accession>
<dbReference type="PANTHER" id="PTHR10961:SF7">
    <property type="entry name" value="FAD DEPENDENT OXIDOREDUCTASE DOMAIN-CONTAINING PROTEIN"/>
    <property type="match status" value="1"/>
</dbReference>
<gene>
    <name evidence="6" type="ORF">GCM10010171_42480</name>
</gene>
<dbReference type="SUPFAM" id="SSF51905">
    <property type="entry name" value="FAD/NAD(P)-binding domain"/>
    <property type="match status" value="1"/>
</dbReference>
<dbReference type="Pfam" id="PF01266">
    <property type="entry name" value="DAO"/>
    <property type="match status" value="1"/>
</dbReference>
<dbReference type="Gene3D" id="3.50.50.60">
    <property type="entry name" value="FAD/NAD(P)-binding domain"/>
    <property type="match status" value="1"/>
</dbReference>
<dbReference type="InterPro" id="IPR006076">
    <property type="entry name" value="FAD-dep_OxRdtase"/>
</dbReference>
<evidence type="ECO:0000256" key="4">
    <source>
        <dbReference type="ARBA" id="ARBA00023002"/>
    </source>
</evidence>
<evidence type="ECO:0000256" key="1">
    <source>
        <dbReference type="ARBA" id="ARBA00001974"/>
    </source>
</evidence>
<dbReference type="Proteomes" id="UP000660680">
    <property type="component" value="Unassembled WGS sequence"/>
</dbReference>
<evidence type="ECO:0000313" key="6">
    <source>
        <dbReference type="EMBL" id="GGS42942.1"/>
    </source>
</evidence>
<reference evidence="6" key="2">
    <citation type="submission" date="2020-09" db="EMBL/GenBank/DDBJ databases">
        <authorList>
            <person name="Sun Q."/>
            <person name="Ohkuma M."/>
        </authorList>
    </citation>
    <scope>NUCLEOTIDE SEQUENCE</scope>
    <source>
        <strain evidence="6">JCM 3276</strain>
    </source>
</reference>
<evidence type="ECO:0000259" key="5">
    <source>
        <dbReference type="Pfam" id="PF01266"/>
    </source>
</evidence>
<reference evidence="6" key="1">
    <citation type="journal article" date="2014" name="Int. J. Syst. Evol. Microbiol.">
        <title>Complete genome sequence of Corynebacterium casei LMG S-19264T (=DSM 44701T), isolated from a smear-ripened cheese.</title>
        <authorList>
            <consortium name="US DOE Joint Genome Institute (JGI-PGF)"/>
            <person name="Walter F."/>
            <person name="Albersmeier A."/>
            <person name="Kalinowski J."/>
            <person name="Ruckert C."/>
        </authorList>
    </citation>
    <scope>NUCLEOTIDE SEQUENCE</scope>
    <source>
        <strain evidence="6">JCM 3276</strain>
    </source>
</reference>
<evidence type="ECO:0000256" key="2">
    <source>
        <dbReference type="ARBA" id="ARBA00022630"/>
    </source>
</evidence>
<keyword evidence="2" id="KW-0285">Flavoprotein</keyword>
<keyword evidence="4" id="KW-0560">Oxidoreductase</keyword>
<evidence type="ECO:0000313" key="7">
    <source>
        <dbReference type="Proteomes" id="UP000660680"/>
    </source>
</evidence>
<proteinExistence type="predicted"/>